<dbReference type="HOGENOM" id="CLU_2543203_0_0_1"/>
<evidence type="ECO:0000313" key="1">
    <source>
        <dbReference type="EMBL" id="EEH49780.1"/>
    </source>
</evidence>
<dbReference type="OrthoDB" id="5145117at2759"/>
<gene>
    <name evidence="1" type="ORF">PADG_05859</name>
</gene>
<keyword evidence="2" id="KW-1185">Reference proteome</keyword>
<dbReference type="VEuPathDB" id="FungiDB:PADG_05859"/>
<dbReference type="EMBL" id="KN275963">
    <property type="protein sequence ID" value="EEH49780.1"/>
    <property type="molecule type" value="Genomic_DNA"/>
</dbReference>
<protein>
    <submittedName>
        <fullName evidence="1">Uncharacterized protein</fullName>
    </submittedName>
</protein>
<proteinExistence type="predicted"/>
<accession>C1GF23</accession>
<dbReference type="eggNOG" id="ENOG502RR2F">
    <property type="taxonomic scope" value="Eukaryota"/>
</dbReference>
<dbReference type="AlphaFoldDB" id="C1GF23"/>
<name>C1GF23_PARBD</name>
<dbReference type="GeneID" id="22584709"/>
<dbReference type="InParanoid" id="C1GF23"/>
<sequence>MAATQFYSNISLDTEDDDEILEKAKVCYPVWMLSKVFETDISAIQLDNQLREFQVEIDRQWTPYMVKMVVTRPSRRFSSVNIK</sequence>
<organism evidence="1 2">
    <name type="scientific">Paracoccidioides brasiliensis (strain Pb18)</name>
    <dbReference type="NCBI Taxonomy" id="502780"/>
    <lineage>
        <taxon>Eukaryota</taxon>
        <taxon>Fungi</taxon>
        <taxon>Dikarya</taxon>
        <taxon>Ascomycota</taxon>
        <taxon>Pezizomycotina</taxon>
        <taxon>Eurotiomycetes</taxon>
        <taxon>Eurotiomycetidae</taxon>
        <taxon>Onygenales</taxon>
        <taxon>Ajellomycetaceae</taxon>
        <taxon>Paracoccidioides</taxon>
    </lineage>
</organism>
<dbReference type="KEGG" id="pbn:PADG_05859"/>
<reference evidence="1 2" key="1">
    <citation type="journal article" date="2011" name="PLoS Genet.">
        <title>Comparative genomic analysis of human fungal pathogens causing paracoccidioidomycosis.</title>
        <authorList>
            <person name="Desjardins C.A."/>
            <person name="Champion M.D."/>
            <person name="Holder J.W."/>
            <person name="Muszewska A."/>
            <person name="Goldberg J."/>
            <person name="Bailao A.M."/>
            <person name="Brigido M.M."/>
            <person name="Ferreira M.E."/>
            <person name="Garcia A.M."/>
            <person name="Grynberg M."/>
            <person name="Gujja S."/>
            <person name="Heiman D.I."/>
            <person name="Henn M.R."/>
            <person name="Kodira C.D."/>
            <person name="Leon-Narvaez H."/>
            <person name="Longo L.V."/>
            <person name="Ma L.J."/>
            <person name="Malavazi I."/>
            <person name="Matsuo A.L."/>
            <person name="Morais F.V."/>
            <person name="Pereira M."/>
            <person name="Rodriguez-Brito S."/>
            <person name="Sakthikumar S."/>
            <person name="Salem-Izacc S.M."/>
            <person name="Sykes S.M."/>
            <person name="Teixeira M.M."/>
            <person name="Vallejo M.C."/>
            <person name="Walter M.E."/>
            <person name="Yandava C."/>
            <person name="Young S."/>
            <person name="Zeng Q."/>
            <person name="Zucker J."/>
            <person name="Felipe M.S."/>
            <person name="Goldman G.H."/>
            <person name="Haas B.J."/>
            <person name="McEwen J.G."/>
            <person name="Nino-Vega G."/>
            <person name="Puccia R."/>
            <person name="San-Blas G."/>
            <person name="Soares C.M."/>
            <person name="Birren B.W."/>
            <person name="Cuomo C.A."/>
        </authorList>
    </citation>
    <scope>NUCLEOTIDE SEQUENCE [LARGE SCALE GENOMIC DNA]</scope>
    <source>
        <strain evidence="1 2">Pb18</strain>
    </source>
</reference>
<dbReference type="Proteomes" id="UP000001628">
    <property type="component" value="Unassembled WGS sequence"/>
</dbReference>
<dbReference type="RefSeq" id="XP_010761443.1">
    <property type="nucleotide sequence ID" value="XM_010763141.1"/>
</dbReference>
<evidence type="ECO:0000313" key="2">
    <source>
        <dbReference type="Proteomes" id="UP000001628"/>
    </source>
</evidence>